<name>A0A246BNP4_9DEIO</name>
<keyword evidence="2" id="KW-1185">Reference proteome</keyword>
<reference evidence="1 2" key="1">
    <citation type="submission" date="2017-05" db="EMBL/GenBank/DDBJ databases">
        <title>De novo genome assembly of Deniococcus indicus strain DR1.</title>
        <authorList>
            <person name="Chauhan D."/>
            <person name="Yennamalli R.M."/>
            <person name="Priyadarshini R."/>
        </authorList>
    </citation>
    <scope>NUCLEOTIDE SEQUENCE [LARGE SCALE GENOMIC DNA]</scope>
    <source>
        <strain evidence="1 2">DR1</strain>
    </source>
</reference>
<dbReference type="NCBIfam" id="NF038403">
    <property type="entry name" value="perm_prefix_1"/>
    <property type="match status" value="1"/>
</dbReference>
<dbReference type="AlphaFoldDB" id="A0A246BNP4"/>
<comment type="caution">
    <text evidence="1">The sequence shown here is derived from an EMBL/GenBank/DDBJ whole genome shotgun (WGS) entry which is preliminary data.</text>
</comment>
<protein>
    <submittedName>
        <fullName evidence="1">Uncharacterized protein</fullName>
    </submittedName>
</protein>
<evidence type="ECO:0000313" key="2">
    <source>
        <dbReference type="Proteomes" id="UP000197208"/>
    </source>
</evidence>
<dbReference type="OrthoDB" id="55894at2"/>
<proteinExistence type="predicted"/>
<accession>A0A246BNP4</accession>
<gene>
    <name evidence="1" type="ORF">CBQ26_02860</name>
</gene>
<dbReference type="EMBL" id="NHMK01000009">
    <property type="protein sequence ID" value="OWL97264.1"/>
    <property type="molecule type" value="Genomic_DNA"/>
</dbReference>
<dbReference type="Proteomes" id="UP000197208">
    <property type="component" value="Unassembled WGS sequence"/>
</dbReference>
<sequence>MRPEQQYVRNATRGLRGKVRQDTQAELLDHITERTRQLTLTGLPPEQARTQAMQELGPPPTVARSLRREQGFTTAAQLALGTLIGLTLLTSLTARLYAQGNPFISATVNRVLYPPHVSDPCQNRPDCVTVESGTDLTLTGTRSYGLIPLNQASDYLNGTDIRVRGLLNKHLTLPGYPDVRVHPNRIGRFEETGTHGGYLNLPRTLVDAAQLGWPVTLKLSGTSYSLEVGGNTVPDENVVAPMAASLYLSELLDQHLTVAVRDAASITPDLTWWTPSTWTASPHVLRRASPRATLPTPGPDRLYAAVSFLPERRLSPNSVIIASLSAVAIPSANGRLTIPISDASPSPFGLLRLVNSREHFLTQVRDGHAVTMLVEIPRNLRLAADMGIVNEPERTLTLETGTSRPGQ</sequence>
<dbReference type="RefSeq" id="WP_088247093.1">
    <property type="nucleotide sequence ID" value="NZ_BNAM01000013.1"/>
</dbReference>
<dbReference type="InterPro" id="IPR047928">
    <property type="entry name" value="Perm_prefix_1"/>
</dbReference>
<evidence type="ECO:0000313" key="1">
    <source>
        <dbReference type="EMBL" id="OWL97264.1"/>
    </source>
</evidence>
<organism evidence="1 2">
    <name type="scientific">Deinococcus indicus</name>
    <dbReference type="NCBI Taxonomy" id="223556"/>
    <lineage>
        <taxon>Bacteria</taxon>
        <taxon>Thermotogati</taxon>
        <taxon>Deinococcota</taxon>
        <taxon>Deinococci</taxon>
        <taxon>Deinococcales</taxon>
        <taxon>Deinococcaceae</taxon>
        <taxon>Deinococcus</taxon>
    </lineage>
</organism>